<dbReference type="Proteomes" id="UP001176940">
    <property type="component" value="Unassembled WGS sequence"/>
</dbReference>
<proteinExistence type="predicted"/>
<protein>
    <submittedName>
        <fullName evidence="1">Uncharacterized protein</fullName>
    </submittedName>
</protein>
<dbReference type="EMBL" id="CAUEEQ010078728">
    <property type="protein sequence ID" value="CAJ0967922.1"/>
    <property type="molecule type" value="Genomic_DNA"/>
</dbReference>
<evidence type="ECO:0000313" key="1">
    <source>
        <dbReference type="EMBL" id="CAJ0967922.1"/>
    </source>
</evidence>
<organism evidence="1 2">
    <name type="scientific">Ranitomeya imitator</name>
    <name type="common">mimic poison frog</name>
    <dbReference type="NCBI Taxonomy" id="111125"/>
    <lineage>
        <taxon>Eukaryota</taxon>
        <taxon>Metazoa</taxon>
        <taxon>Chordata</taxon>
        <taxon>Craniata</taxon>
        <taxon>Vertebrata</taxon>
        <taxon>Euteleostomi</taxon>
        <taxon>Amphibia</taxon>
        <taxon>Batrachia</taxon>
        <taxon>Anura</taxon>
        <taxon>Neobatrachia</taxon>
        <taxon>Hyloidea</taxon>
        <taxon>Dendrobatidae</taxon>
        <taxon>Dendrobatinae</taxon>
        <taxon>Ranitomeya</taxon>
    </lineage>
</organism>
<name>A0ABN9MNC4_9NEOB</name>
<evidence type="ECO:0000313" key="2">
    <source>
        <dbReference type="Proteomes" id="UP001176940"/>
    </source>
</evidence>
<gene>
    <name evidence="1" type="ORF">RIMI_LOCUS22631005</name>
</gene>
<comment type="caution">
    <text evidence="1">The sequence shown here is derived from an EMBL/GenBank/DDBJ whole genome shotgun (WGS) entry which is preliminary data.</text>
</comment>
<sequence length="163" mass="18084">MKPLVGKGRGTVEMPDDTLSLGGLGLYGHSDFVPPEHDPVIETFSKLVKADLNKLRKRNLKVNRSNFNASERREIRALKENKAITIKQADKGGAIVVMDTPQYRGKILNHLSDPEVYEKLPLNPTQSFMVELGEIIDEACVNGIIDEKLAKYLKATQGSIGRL</sequence>
<accession>A0ABN9MNC4</accession>
<reference evidence="1" key="1">
    <citation type="submission" date="2023-07" db="EMBL/GenBank/DDBJ databases">
        <authorList>
            <person name="Stuckert A."/>
        </authorList>
    </citation>
    <scope>NUCLEOTIDE SEQUENCE</scope>
</reference>
<keyword evidence="2" id="KW-1185">Reference proteome</keyword>